<dbReference type="PANTHER" id="PTHR28004:SF2">
    <property type="entry name" value="D-SERINE DEHYDRATASE"/>
    <property type="match status" value="1"/>
</dbReference>
<dbReference type="RefSeq" id="WP_182957210.1">
    <property type="nucleotide sequence ID" value="NZ_JABEQM010000005.1"/>
</dbReference>
<dbReference type="SMART" id="SM01119">
    <property type="entry name" value="D-ser_dehydrat"/>
    <property type="match status" value="1"/>
</dbReference>
<dbReference type="Pfam" id="PF01168">
    <property type="entry name" value="Ala_racemase_N"/>
    <property type="match status" value="1"/>
</dbReference>
<dbReference type="InterPro" id="IPR029066">
    <property type="entry name" value="PLP-binding_barrel"/>
</dbReference>
<dbReference type="Proteomes" id="UP000578030">
    <property type="component" value="Unassembled WGS sequence"/>
</dbReference>
<keyword evidence="5" id="KW-1185">Reference proteome</keyword>
<dbReference type="GO" id="GO:0036088">
    <property type="term" value="P:D-serine catabolic process"/>
    <property type="evidence" value="ECO:0007669"/>
    <property type="project" value="TreeGrafter"/>
</dbReference>
<dbReference type="GO" id="GO:0008721">
    <property type="term" value="F:D-serine ammonia-lyase activity"/>
    <property type="evidence" value="ECO:0007669"/>
    <property type="project" value="TreeGrafter"/>
</dbReference>
<dbReference type="InterPro" id="IPR001608">
    <property type="entry name" value="Ala_racemase_N"/>
</dbReference>
<dbReference type="Pfam" id="PF14031">
    <property type="entry name" value="D-ser_dehydrat"/>
    <property type="match status" value="1"/>
</dbReference>
<accession>A0A7W4PP68</accession>
<dbReference type="SUPFAM" id="SSF51419">
    <property type="entry name" value="PLP-binding barrel"/>
    <property type="match status" value="1"/>
</dbReference>
<protein>
    <submittedName>
        <fullName evidence="4">D-TA family PLP-dependent enzyme</fullName>
    </submittedName>
</protein>
<dbReference type="Gene3D" id="2.40.37.20">
    <property type="entry name" value="D-serine dehydratase-like domain"/>
    <property type="match status" value="1"/>
</dbReference>
<dbReference type="InterPro" id="IPR042208">
    <property type="entry name" value="D-ser_dehydrat-like_sf"/>
</dbReference>
<evidence type="ECO:0000256" key="1">
    <source>
        <dbReference type="ARBA" id="ARBA00005323"/>
    </source>
</evidence>
<name>A0A7W4PP68_9PROT</name>
<comment type="caution">
    <text evidence="4">The sequence shown here is derived from an EMBL/GenBank/DDBJ whole genome shotgun (WGS) entry which is preliminary data.</text>
</comment>
<gene>
    <name evidence="4" type="ORF">HLH28_07995</name>
</gene>
<feature type="domain" description="D-serine dehydratase-like" evidence="3">
    <location>
        <begin position="245"/>
        <end position="336"/>
    </location>
</feature>
<dbReference type="Gene3D" id="3.20.20.10">
    <property type="entry name" value="Alanine racemase"/>
    <property type="match status" value="1"/>
</dbReference>
<evidence type="ECO:0000313" key="4">
    <source>
        <dbReference type="EMBL" id="MBB2201521.1"/>
    </source>
</evidence>
<dbReference type="AlphaFoldDB" id="A0A7W4PP68"/>
<evidence type="ECO:0000259" key="3">
    <source>
        <dbReference type="SMART" id="SM01119"/>
    </source>
</evidence>
<dbReference type="PANTHER" id="PTHR28004">
    <property type="entry name" value="ZGC:162816-RELATED"/>
    <property type="match status" value="1"/>
</dbReference>
<dbReference type="CDD" id="cd06820">
    <property type="entry name" value="PLPDE_III_LS_D-TA_like"/>
    <property type="match status" value="1"/>
</dbReference>
<dbReference type="InterPro" id="IPR026956">
    <property type="entry name" value="D-ser_dehydrat-like_dom"/>
</dbReference>
<sequence>MSLTIDKLATPSVLIDIDRVRANLRRAQDYADTHGLRLRPHIKTHKVPALARLQVELGACGITCQKLSEAEVMADAGLSDIFISYNIVGADKLSRLTALARRITLSVAADSAYTVSGYIDAARAADVTLTVLVECDTGAGRCGVATADAALDLARRLEGASHARFGGLMTYPKAGGTEQTAAWIAGALDLFARAGMAVPVVSSGGTPDMWRAHLVPGVTEYRPGTYIYMDRSQVAAGAATLDECALTVQATVVSRPSETRAVLDAGTKTLTSDLLGLDGFGHVLSCPSARVDALSEEHGVIQADAEVLPALGERVRIVPNHACVVSNMFDRVYFVSGDTVLDAVPVAARGCVT</sequence>
<keyword evidence="2" id="KW-0456">Lyase</keyword>
<proteinExistence type="inferred from homology"/>
<evidence type="ECO:0000256" key="2">
    <source>
        <dbReference type="ARBA" id="ARBA00023239"/>
    </source>
</evidence>
<dbReference type="InterPro" id="IPR051466">
    <property type="entry name" value="D-amino_acid_metab_enzyme"/>
</dbReference>
<reference evidence="4 5" key="1">
    <citation type="submission" date="2020-04" db="EMBL/GenBank/DDBJ databases">
        <title>Description of novel Gluconacetobacter.</title>
        <authorList>
            <person name="Sombolestani A."/>
        </authorList>
    </citation>
    <scope>NUCLEOTIDE SEQUENCE [LARGE SCALE GENOMIC DNA]</scope>
    <source>
        <strain evidence="4 5">LMG 27802</strain>
    </source>
</reference>
<dbReference type="EMBL" id="JABEQM010000005">
    <property type="protein sequence ID" value="MBB2201521.1"/>
    <property type="molecule type" value="Genomic_DNA"/>
</dbReference>
<comment type="similarity">
    <text evidence="1">Belongs to the DSD1 family.</text>
</comment>
<organism evidence="4 5">
    <name type="scientific">Gluconacetobacter tumulisoli</name>
    <dbReference type="NCBI Taxonomy" id="1286189"/>
    <lineage>
        <taxon>Bacteria</taxon>
        <taxon>Pseudomonadati</taxon>
        <taxon>Pseudomonadota</taxon>
        <taxon>Alphaproteobacteria</taxon>
        <taxon>Acetobacterales</taxon>
        <taxon>Acetobacteraceae</taxon>
        <taxon>Gluconacetobacter</taxon>
    </lineage>
</organism>
<evidence type="ECO:0000313" key="5">
    <source>
        <dbReference type="Proteomes" id="UP000578030"/>
    </source>
</evidence>